<dbReference type="FunFam" id="3.90.550.50:FF:000004">
    <property type="entry name" value="Hexosyltransferase"/>
    <property type="match status" value="1"/>
</dbReference>
<evidence type="ECO:0000313" key="11">
    <source>
        <dbReference type="Proteomes" id="UP000492821"/>
    </source>
</evidence>
<keyword evidence="3 10" id="KW-0808">Transferase</keyword>
<dbReference type="Gene3D" id="3.90.550.50">
    <property type="match status" value="1"/>
</dbReference>
<dbReference type="InterPro" id="IPR008428">
    <property type="entry name" value="Chond_GalNAc"/>
</dbReference>
<sequence>MICRHFSKSLTGRRTTRSALLSILGFLCGFTTILLFQLASDNFNDVKSPYFECPEALGSQVPRTQLVLIGIMTAAKYVDTRAYNVWKTWAQRIPGKVLFFVAEDTYSEYPDMPLIRLKGVDDSYPPQKKSFAMMRWMYDNYLDDFDWFLRADDDLYVRGDQLETFLRSLDPSKPHFLGQAGLGNSAEYGTLSLGHRDNYCMGGPGVVFSRETLRLVAPHLQSCLLELLTTHEDVELGRCVRKHVGVACSWNYEMQTLFHNNQSTPEAFQGWGTNPELKHSITLHPVKQPEVMRLVHQENLIMKIRELRTLRAKLAQFKSNGPKVNLIRRFANSTNDLAHWDYTALNKITFCAKGINCPRHTLDFNVKSALGNIVNDLFDGFNVNARQRGRLLQFQSIQYSYMRLEPRHGVDYVLDIILWFKKFRPPHRATLSVRKHSYVQQTFGEIEAVRDADFRRIIKTASEFYSNMTADEREVALDAADSDRVHLVVPLRGRAATFKRFCDNIIEVLPPSEKEVELVLVLYNSENMTDDSLIRSDAQALAAVLDVRIIEMGDEEFSRGRALKAGSDALSPDSLMFFTDVDMLFTYDVLQRIRQNTVLGAQIYFPIVFSEFAPESWSSNPGDRPSSHFSYGRRRGYFRHFGFGLVSLYRRDFEAVGGFNLTIRGWGMEDVNLFEKVIASHLRVLRAPEPGLVHVYHPIHCSPDMPEAQRVMCRGSKAQSLASLDFLAEKVLPYSV</sequence>
<dbReference type="SUPFAM" id="SSF53448">
    <property type="entry name" value="Nucleotide-diphospho-sugar transferases"/>
    <property type="match status" value="2"/>
</dbReference>
<dbReference type="Proteomes" id="UP000492821">
    <property type="component" value="Unassembled WGS sequence"/>
</dbReference>
<comment type="subcellular location">
    <subcellularLocation>
        <location evidence="1 10">Golgi apparatus</location>
        <location evidence="1 10">Golgi stack membrane</location>
        <topology evidence="1 10">Single-pass type II membrane protein</topology>
    </subcellularLocation>
</comment>
<evidence type="ECO:0000256" key="8">
    <source>
        <dbReference type="ARBA" id="ARBA00023136"/>
    </source>
</evidence>
<keyword evidence="5 10" id="KW-0735">Signal-anchor</keyword>
<dbReference type="PANTHER" id="PTHR12369:SF11">
    <property type="entry name" value="HEXOSYLTRANSFERASE"/>
    <property type="match status" value="1"/>
</dbReference>
<reference evidence="12" key="2">
    <citation type="submission" date="2020-10" db="UniProtKB">
        <authorList>
            <consortium name="WormBaseParasite"/>
        </authorList>
    </citation>
    <scope>IDENTIFICATION</scope>
</reference>
<dbReference type="GO" id="GO:0047238">
    <property type="term" value="F:glucuronosyl-N-acetylgalactosaminyl-proteoglycan 4-beta-N-acetylgalactosaminyltransferase activity"/>
    <property type="evidence" value="ECO:0007669"/>
    <property type="project" value="TreeGrafter"/>
</dbReference>
<dbReference type="GO" id="GO:0032580">
    <property type="term" value="C:Golgi cisterna membrane"/>
    <property type="evidence" value="ECO:0007669"/>
    <property type="project" value="UniProtKB-SubCell"/>
</dbReference>
<evidence type="ECO:0000256" key="3">
    <source>
        <dbReference type="ARBA" id="ARBA00022679"/>
    </source>
</evidence>
<evidence type="ECO:0000256" key="2">
    <source>
        <dbReference type="ARBA" id="ARBA00009239"/>
    </source>
</evidence>
<reference evidence="11" key="1">
    <citation type="journal article" date="2013" name="Genetics">
        <title>The draft genome and transcriptome of Panagrellus redivivus are shaped by the harsh demands of a free-living lifestyle.</title>
        <authorList>
            <person name="Srinivasan J."/>
            <person name="Dillman A.R."/>
            <person name="Macchietto M.G."/>
            <person name="Heikkinen L."/>
            <person name="Lakso M."/>
            <person name="Fracchia K.M."/>
            <person name="Antoshechkin I."/>
            <person name="Mortazavi A."/>
            <person name="Wong G."/>
            <person name="Sternberg P.W."/>
        </authorList>
    </citation>
    <scope>NUCLEOTIDE SEQUENCE [LARGE SCALE GENOMIC DNA]</scope>
    <source>
        <strain evidence="11">MT8872</strain>
    </source>
</reference>
<dbReference type="WBParaSite" id="Pan_g19846.t1">
    <property type="protein sequence ID" value="Pan_g19846.t1"/>
    <property type="gene ID" value="Pan_g19846"/>
</dbReference>
<dbReference type="PANTHER" id="PTHR12369">
    <property type="entry name" value="CHONDROITIN SYNTHASE"/>
    <property type="match status" value="1"/>
</dbReference>
<dbReference type="Pfam" id="PF05679">
    <property type="entry name" value="CHGN"/>
    <property type="match status" value="1"/>
</dbReference>
<evidence type="ECO:0000256" key="9">
    <source>
        <dbReference type="ARBA" id="ARBA00023180"/>
    </source>
</evidence>
<evidence type="ECO:0000313" key="12">
    <source>
        <dbReference type="WBParaSite" id="Pan_g19846.t1"/>
    </source>
</evidence>
<keyword evidence="8 10" id="KW-0472">Membrane</keyword>
<evidence type="ECO:0000256" key="1">
    <source>
        <dbReference type="ARBA" id="ARBA00004447"/>
    </source>
</evidence>
<evidence type="ECO:0000256" key="5">
    <source>
        <dbReference type="ARBA" id="ARBA00022968"/>
    </source>
</evidence>
<organism evidence="11 12">
    <name type="scientific">Panagrellus redivivus</name>
    <name type="common">Microworm</name>
    <dbReference type="NCBI Taxonomy" id="6233"/>
    <lineage>
        <taxon>Eukaryota</taxon>
        <taxon>Metazoa</taxon>
        <taxon>Ecdysozoa</taxon>
        <taxon>Nematoda</taxon>
        <taxon>Chromadorea</taxon>
        <taxon>Rhabditida</taxon>
        <taxon>Tylenchina</taxon>
        <taxon>Panagrolaimomorpha</taxon>
        <taxon>Panagrolaimoidea</taxon>
        <taxon>Panagrolaimidae</taxon>
        <taxon>Panagrellus</taxon>
    </lineage>
</organism>
<keyword evidence="4 10" id="KW-0812">Transmembrane</keyword>
<name>A0A7E4VFF3_PANRE</name>
<dbReference type="InterPro" id="IPR029044">
    <property type="entry name" value="Nucleotide-diphossugar_trans"/>
</dbReference>
<evidence type="ECO:0000256" key="7">
    <source>
        <dbReference type="ARBA" id="ARBA00023034"/>
    </source>
</evidence>
<dbReference type="EC" id="2.4.1.-" evidence="10"/>
<evidence type="ECO:0000256" key="10">
    <source>
        <dbReference type="RuleBase" id="RU364016"/>
    </source>
</evidence>
<keyword evidence="9" id="KW-0325">Glycoprotein</keyword>
<keyword evidence="7 10" id="KW-0333">Golgi apparatus</keyword>
<keyword evidence="6 10" id="KW-1133">Transmembrane helix</keyword>
<comment type="similarity">
    <text evidence="2 10">Belongs to the chondroitin N-acetylgalactosaminyltransferase family.</text>
</comment>
<feature type="transmembrane region" description="Helical" evidence="10">
    <location>
        <begin position="20"/>
        <end position="39"/>
    </location>
</feature>
<dbReference type="InterPro" id="IPR051227">
    <property type="entry name" value="CS_glycosyltransferase"/>
</dbReference>
<accession>A0A7E4VFF3</accession>
<dbReference type="AlphaFoldDB" id="A0A7E4VFF3"/>
<protein>
    <recommendedName>
        <fullName evidence="10">Hexosyltransferase</fullName>
        <ecNumber evidence="10">2.4.1.-</ecNumber>
    </recommendedName>
</protein>
<evidence type="ECO:0000256" key="6">
    <source>
        <dbReference type="ARBA" id="ARBA00022989"/>
    </source>
</evidence>
<proteinExistence type="inferred from homology"/>
<dbReference type="Gene3D" id="3.90.550.10">
    <property type="entry name" value="Spore Coat Polysaccharide Biosynthesis Protein SpsA, Chain A"/>
    <property type="match status" value="1"/>
</dbReference>
<evidence type="ECO:0000256" key="4">
    <source>
        <dbReference type="ARBA" id="ARBA00022692"/>
    </source>
</evidence>
<keyword evidence="11" id="KW-1185">Reference proteome</keyword>